<evidence type="ECO:0000256" key="6">
    <source>
        <dbReference type="ARBA" id="ARBA00022695"/>
    </source>
</evidence>
<protein>
    <recommendedName>
        <fullName evidence="14">Riboflavin biosynthesis protein</fullName>
    </recommendedName>
    <domain>
        <recommendedName>
            <fullName evidence="14">Riboflavin kinase</fullName>
            <ecNumber evidence="14">2.7.1.26</ecNumber>
        </recommendedName>
        <alternativeName>
            <fullName evidence="14">Flavokinase</fullName>
        </alternativeName>
    </domain>
    <domain>
        <recommendedName>
            <fullName evidence="14">FMN adenylyltransferase</fullName>
            <ecNumber evidence="14">2.7.7.2</ecNumber>
        </recommendedName>
        <alternativeName>
            <fullName evidence="14">FAD pyrophosphorylase</fullName>
        </alternativeName>
        <alternativeName>
            <fullName evidence="14">FAD synthase</fullName>
        </alternativeName>
    </domain>
</protein>
<evidence type="ECO:0000256" key="5">
    <source>
        <dbReference type="ARBA" id="ARBA00022679"/>
    </source>
</evidence>
<dbReference type="InterPro" id="IPR015864">
    <property type="entry name" value="FAD_synthase"/>
</dbReference>
<keyword evidence="4 14" id="KW-0288">FMN</keyword>
<gene>
    <name evidence="16" type="ORF">F130042H8_28140</name>
</gene>
<reference evidence="16 17" key="1">
    <citation type="submission" date="2024-04" db="EMBL/GenBank/DDBJ databases">
        <title>Defined microbial consortia suppress multidrug-resistant proinflammatory Enterobacteriaceae via ecological control.</title>
        <authorList>
            <person name="Furuichi M."/>
            <person name="Kawaguchi T."/>
            <person name="Pust M."/>
            <person name="Yasuma K."/>
            <person name="Plichta D."/>
            <person name="Hasegawa N."/>
            <person name="Ohya T."/>
            <person name="Bhattarai S."/>
            <person name="Sasajima S."/>
            <person name="Aoto Y."/>
            <person name="Tuganbaev T."/>
            <person name="Yaginuma M."/>
            <person name="Ueda M."/>
            <person name="Okahashi N."/>
            <person name="Amafuji K."/>
            <person name="Kiridooshi Y."/>
            <person name="Sugita K."/>
            <person name="Strazar M."/>
            <person name="Skelly A."/>
            <person name="Suda W."/>
            <person name="Hattori M."/>
            <person name="Nakamoto N."/>
            <person name="Caballero S."/>
            <person name="Norman J."/>
            <person name="Olle B."/>
            <person name="Tanoue T."/>
            <person name="Arita M."/>
            <person name="Bucci V."/>
            <person name="Atarashi K."/>
            <person name="Xavier R."/>
            <person name="Honda K."/>
        </authorList>
    </citation>
    <scope>NUCLEOTIDE SEQUENCE [LARGE SCALE GENOMIC DNA]</scope>
    <source>
        <strain evidence="17">f13</strain>
    </source>
</reference>
<dbReference type="Proteomes" id="UP001600894">
    <property type="component" value="Unassembled WGS sequence"/>
</dbReference>
<dbReference type="SUPFAM" id="SSF82114">
    <property type="entry name" value="Riboflavin kinase-like"/>
    <property type="match status" value="1"/>
</dbReference>
<dbReference type="NCBIfam" id="TIGR00083">
    <property type="entry name" value="ribF"/>
    <property type="match status" value="1"/>
</dbReference>
<comment type="similarity">
    <text evidence="14">Belongs to the ribF family.</text>
</comment>
<dbReference type="PANTHER" id="PTHR22749">
    <property type="entry name" value="RIBOFLAVIN KINASE/FMN ADENYLYLTRANSFERASE"/>
    <property type="match status" value="1"/>
</dbReference>
<evidence type="ECO:0000256" key="7">
    <source>
        <dbReference type="ARBA" id="ARBA00022741"/>
    </source>
</evidence>
<keyword evidence="6 14" id="KW-0548">Nucleotidyltransferase</keyword>
<evidence type="ECO:0000256" key="14">
    <source>
        <dbReference type="PIRNR" id="PIRNR004491"/>
    </source>
</evidence>
<evidence type="ECO:0000256" key="9">
    <source>
        <dbReference type="ARBA" id="ARBA00022827"/>
    </source>
</evidence>
<dbReference type="InterPro" id="IPR002606">
    <property type="entry name" value="Riboflavin_kinase_bac"/>
</dbReference>
<comment type="caution">
    <text evidence="16">The sequence shown here is derived from an EMBL/GenBank/DDBJ whole genome shotgun (WGS) entry which is preliminary data.</text>
</comment>
<dbReference type="PANTHER" id="PTHR22749:SF6">
    <property type="entry name" value="RIBOFLAVIN KINASE"/>
    <property type="match status" value="1"/>
</dbReference>
<evidence type="ECO:0000313" key="17">
    <source>
        <dbReference type="Proteomes" id="UP001600894"/>
    </source>
</evidence>
<dbReference type="CDD" id="cd02064">
    <property type="entry name" value="FAD_synthetase_N"/>
    <property type="match status" value="1"/>
</dbReference>
<evidence type="ECO:0000256" key="3">
    <source>
        <dbReference type="ARBA" id="ARBA00022630"/>
    </source>
</evidence>
<dbReference type="SMART" id="SM00904">
    <property type="entry name" value="Flavokinase"/>
    <property type="match status" value="1"/>
</dbReference>
<dbReference type="InterPro" id="IPR023465">
    <property type="entry name" value="Riboflavin_kinase_dom_sf"/>
</dbReference>
<evidence type="ECO:0000256" key="8">
    <source>
        <dbReference type="ARBA" id="ARBA00022777"/>
    </source>
</evidence>
<keyword evidence="10 14" id="KW-0067">ATP-binding</keyword>
<dbReference type="NCBIfam" id="NF004162">
    <property type="entry name" value="PRK05627.1-5"/>
    <property type="match status" value="1"/>
</dbReference>
<dbReference type="PIRSF" id="PIRSF004491">
    <property type="entry name" value="FAD_Synth"/>
    <property type="match status" value="1"/>
</dbReference>
<keyword evidence="17" id="KW-1185">Reference proteome</keyword>
<comment type="catalytic activity">
    <reaction evidence="12 14">
        <text>riboflavin + ATP = FMN + ADP + H(+)</text>
        <dbReference type="Rhea" id="RHEA:14357"/>
        <dbReference type="ChEBI" id="CHEBI:15378"/>
        <dbReference type="ChEBI" id="CHEBI:30616"/>
        <dbReference type="ChEBI" id="CHEBI:57986"/>
        <dbReference type="ChEBI" id="CHEBI:58210"/>
        <dbReference type="ChEBI" id="CHEBI:456216"/>
        <dbReference type="EC" id="2.7.1.26"/>
    </reaction>
</comment>
<evidence type="ECO:0000313" key="16">
    <source>
        <dbReference type="EMBL" id="GAA6269754.1"/>
    </source>
</evidence>
<comment type="catalytic activity">
    <reaction evidence="13 14">
        <text>FMN + ATP + H(+) = FAD + diphosphate</text>
        <dbReference type="Rhea" id="RHEA:17237"/>
        <dbReference type="ChEBI" id="CHEBI:15378"/>
        <dbReference type="ChEBI" id="CHEBI:30616"/>
        <dbReference type="ChEBI" id="CHEBI:33019"/>
        <dbReference type="ChEBI" id="CHEBI:57692"/>
        <dbReference type="ChEBI" id="CHEBI:58210"/>
        <dbReference type="EC" id="2.7.7.2"/>
    </reaction>
</comment>
<evidence type="ECO:0000259" key="15">
    <source>
        <dbReference type="SMART" id="SM00904"/>
    </source>
</evidence>
<evidence type="ECO:0000256" key="11">
    <source>
        <dbReference type="ARBA" id="ARBA00023268"/>
    </source>
</evidence>
<keyword evidence="9 14" id="KW-0274">FAD</keyword>
<dbReference type="InterPro" id="IPR014729">
    <property type="entry name" value="Rossmann-like_a/b/a_fold"/>
</dbReference>
<proteinExistence type="inferred from homology"/>
<dbReference type="InterPro" id="IPR015865">
    <property type="entry name" value="Riboflavin_kinase_bac/euk"/>
</dbReference>
<comment type="pathway">
    <text evidence="1 14">Cofactor biosynthesis; FAD biosynthesis; FAD from FMN: step 1/1.</text>
</comment>
<keyword evidence="3 14" id="KW-0285">Flavoprotein</keyword>
<organism evidence="16 17">
    <name type="scientific">Enterocloster alcoholdehydrogenati</name>
    <dbReference type="NCBI Taxonomy" id="2547410"/>
    <lineage>
        <taxon>Bacteria</taxon>
        <taxon>Bacillati</taxon>
        <taxon>Bacillota</taxon>
        <taxon>Clostridia</taxon>
        <taxon>Lachnospirales</taxon>
        <taxon>Lachnospiraceae</taxon>
        <taxon>Enterocloster</taxon>
    </lineage>
</organism>
<evidence type="ECO:0000256" key="1">
    <source>
        <dbReference type="ARBA" id="ARBA00004726"/>
    </source>
</evidence>
<feature type="domain" description="Riboflavin kinase" evidence="15">
    <location>
        <begin position="183"/>
        <end position="309"/>
    </location>
</feature>
<comment type="pathway">
    <text evidence="2 14">Cofactor biosynthesis; FMN biosynthesis; FMN from riboflavin (ATP route): step 1/1.</text>
</comment>
<dbReference type="InterPro" id="IPR023468">
    <property type="entry name" value="Riboflavin_kinase"/>
</dbReference>
<dbReference type="GO" id="GO:0016301">
    <property type="term" value="F:kinase activity"/>
    <property type="evidence" value="ECO:0007669"/>
    <property type="project" value="UniProtKB-KW"/>
</dbReference>
<keyword evidence="8 14" id="KW-0418">Kinase</keyword>
<name>A0ABQ0B0F2_9FIRM</name>
<keyword evidence="5 14" id="KW-0808">Transferase</keyword>
<dbReference type="Pfam" id="PF06574">
    <property type="entry name" value="FAD_syn"/>
    <property type="match status" value="1"/>
</dbReference>
<sequence length="314" mass="35336">MKYIADTTKFQLTEPTIVTLGKFDGRHRGHQKLLRTMKALKEKTGWSTAIFTFSIAPAAWMKGEPETVITTSMERRRNMEKMDIDYLVEYPFDDQVRHMEPEEFVKDILAGRMKAAAIVVGPDCSFGYKGAGNAELLRKLAGVCGYSLYVIKKEQDEDRHRDISSTYIREELDKGNVAKANELLGEPYAIHGQVVHGNHIGGAVLGFPTANLIPPPIKRLPRYGVYVSRVLVDGRYYGGVTNIGKKPTVEGDNPPGAETFIIGLDRDIYGSTIEVQLLDFIRGEKKFDSLEELKQQISHDKETAVRFFREHPGE</sequence>
<dbReference type="Gene3D" id="3.40.50.620">
    <property type="entry name" value="HUPs"/>
    <property type="match status" value="1"/>
</dbReference>
<keyword evidence="11" id="KW-0511">Multifunctional enzyme</keyword>
<dbReference type="SUPFAM" id="SSF52374">
    <property type="entry name" value="Nucleotidylyl transferase"/>
    <property type="match status" value="1"/>
</dbReference>
<evidence type="ECO:0000256" key="12">
    <source>
        <dbReference type="ARBA" id="ARBA00047880"/>
    </source>
</evidence>
<keyword evidence="7 14" id="KW-0547">Nucleotide-binding</keyword>
<evidence type="ECO:0000256" key="13">
    <source>
        <dbReference type="ARBA" id="ARBA00049494"/>
    </source>
</evidence>
<dbReference type="Pfam" id="PF01687">
    <property type="entry name" value="Flavokinase"/>
    <property type="match status" value="1"/>
</dbReference>
<dbReference type="Gene3D" id="2.40.30.30">
    <property type="entry name" value="Riboflavin kinase-like"/>
    <property type="match status" value="1"/>
</dbReference>
<dbReference type="EMBL" id="BAABXL010000001">
    <property type="protein sequence ID" value="GAA6269754.1"/>
    <property type="molecule type" value="Genomic_DNA"/>
</dbReference>
<accession>A0ABQ0B0F2</accession>
<dbReference type="EC" id="2.7.1.26" evidence="14"/>
<evidence type="ECO:0000256" key="2">
    <source>
        <dbReference type="ARBA" id="ARBA00005201"/>
    </source>
</evidence>
<evidence type="ECO:0000256" key="10">
    <source>
        <dbReference type="ARBA" id="ARBA00022840"/>
    </source>
</evidence>
<evidence type="ECO:0000256" key="4">
    <source>
        <dbReference type="ARBA" id="ARBA00022643"/>
    </source>
</evidence>
<dbReference type="EC" id="2.7.7.2" evidence="14"/>
<dbReference type="RefSeq" id="WP_390470496.1">
    <property type="nucleotide sequence ID" value="NZ_BAABXL010000001.1"/>
</dbReference>